<dbReference type="Proteomes" id="UP000198866">
    <property type="component" value="Unassembled WGS sequence"/>
</dbReference>
<keyword evidence="3" id="KW-1185">Reference proteome</keyword>
<dbReference type="AlphaFoldDB" id="A0A1H7ENV0"/>
<protein>
    <recommendedName>
        <fullName evidence="4">NitT/TauT family transport system substrate-binding protein</fullName>
    </recommendedName>
</protein>
<reference evidence="3" key="1">
    <citation type="submission" date="2016-10" db="EMBL/GenBank/DDBJ databases">
        <authorList>
            <person name="Varghese N."/>
            <person name="Submissions S."/>
        </authorList>
    </citation>
    <scope>NUCLEOTIDE SEQUENCE [LARGE SCALE GENOMIC DNA]</scope>
    <source>
        <strain evidence="3">LMG 26031</strain>
    </source>
</reference>
<evidence type="ECO:0008006" key="4">
    <source>
        <dbReference type="Google" id="ProtNLM"/>
    </source>
</evidence>
<evidence type="ECO:0000256" key="1">
    <source>
        <dbReference type="SAM" id="SignalP"/>
    </source>
</evidence>
<evidence type="ECO:0000313" key="2">
    <source>
        <dbReference type="EMBL" id="SEK13340.1"/>
    </source>
</evidence>
<feature type="signal peptide" evidence="1">
    <location>
        <begin position="1"/>
        <end position="23"/>
    </location>
</feature>
<keyword evidence="1" id="KW-0732">Signal</keyword>
<dbReference type="EMBL" id="FNYE01000066">
    <property type="protein sequence ID" value="SEK13340.1"/>
    <property type="molecule type" value="Genomic_DNA"/>
</dbReference>
<feature type="chain" id="PRO_5011474119" description="NitT/TauT family transport system substrate-binding protein" evidence="1">
    <location>
        <begin position="24"/>
        <end position="55"/>
    </location>
</feature>
<name>A0A1H7ENV0_9BURK</name>
<gene>
    <name evidence="2" type="ORF">SAMN05192539_106618</name>
</gene>
<sequence length="55" mass="6313">MQPIRKALFATAIAAGFIANAQAAATIQTLDITWYKAFHYTQVRRRRESRLRSMT</sequence>
<proteinExistence type="predicted"/>
<evidence type="ECO:0000313" key="3">
    <source>
        <dbReference type="Proteomes" id="UP000198866"/>
    </source>
</evidence>
<accession>A0A1H7ENV0</accession>
<organism evidence="2 3">
    <name type="scientific">Paraburkholderia diazotrophica</name>
    <dbReference type="NCBI Taxonomy" id="667676"/>
    <lineage>
        <taxon>Bacteria</taxon>
        <taxon>Pseudomonadati</taxon>
        <taxon>Pseudomonadota</taxon>
        <taxon>Betaproteobacteria</taxon>
        <taxon>Burkholderiales</taxon>
        <taxon>Burkholderiaceae</taxon>
        <taxon>Paraburkholderia</taxon>
    </lineage>
</organism>